<dbReference type="PANTHER" id="PTHR10887:SF433">
    <property type="entry name" value="DNA REPLICATION ATP-DEPENDENT HELICASE_NUCLEASE DNA2"/>
    <property type="match status" value="1"/>
</dbReference>
<evidence type="ECO:0000256" key="17">
    <source>
        <dbReference type="ARBA" id="ARBA00023268"/>
    </source>
</evidence>
<feature type="region of interest" description="Disordered" evidence="20">
    <location>
        <begin position="105"/>
        <end position="128"/>
    </location>
</feature>
<dbReference type="GO" id="GO:0051539">
    <property type="term" value="F:4 iron, 4 sulfur cluster binding"/>
    <property type="evidence" value="ECO:0007669"/>
    <property type="project" value="UniProtKB-UniRule"/>
</dbReference>
<keyword evidence="12 19" id="KW-0408">Iron</keyword>
<evidence type="ECO:0000256" key="14">
    <source>
        <dbReference type="ARBA" id="ARBA00023125"/>
    </source>
</evidence>
<keyword evidence="15 19" id="KW-0234">DNA repair</keyword>
<feature type="compositionally biased region" description="Polar residues" evidence="20">
    <location>
        <begin position="112"/>
        <end position="128"/>
    </location>
</feature>
<evidence type="ECO:0000256" key="1">
    <source>
        <dbReference type="ARBA" id="ARBA00001966"/>
    </source>
</evidence>
<dbReference type="GO" id="GO:0046872">
    <property type="term" value="F:metal ion binding"/>
    <property type="evidence" value="ECO:0007669"/>
    <property type="project" value="UniProtKB-UniRule"/>
</dbReference>
<feature type="region of interest" description="Disordered" evidence="20">
    <location>
        <begin position="252"/>
        <end position="294"/>
    </location>
</feature>
<keyword evidence="17 19" id="KW-0511">Multifunctional enzyme</keyword>
<comment type="similarity">
    <text evidence="2 19">Belongs to the DNA2/NAM7 helicase family.</text>
</comment>
<evidence type="ECO:0000256" key="15">
    <source>
        <dbReference type="ARBA" id="ARBA00023204"/>
    </source>
</evidence>
<keyword evidence="10 19" id="KW-0347">Helicase</keyword>
<evidence type="ECO:0000313" key="25">
    <source>
        <dbReference type="Proteomes" id="UP000660262"/>
    </source>
</evidence>
<dbReference type="SUPFAM" id="SSF52540">
    <property type="entry name" value="P-loop containing nucleoside triphosphate hydrolases"/>
    <property type="match status" value="1"/>
</dbReference>
<evidence type="ECO:0000256" key="18">
    <source>
        <dbReference type="ARBA" id="ARBA00047995"/>
    </source>
</evidence>
<dbReference type="GO" id="GO:0005634">
    <property type="term" value="C:nucleus"/>
    <property type="evidence" value="ECO:0007669"/>
    <property type="project" value="UniProtKB-SubCell"/>
</dbReference>
<dbReference type="GO" id="GO:0006281">
    <property type="term" value="P:DNA repair"/>
    <property type="evidence" value="ECO:0007669"/>
    <property type="project" value="UniProtKB-KW"/>
</dbReference>
<dbReference type="InterPro" id="IPR014808">
    <property type="entry name" value="DNA_replication_fac_Dna2_N"/>
</dbReference>
<dbReference type="GO" id="GO:0017108">
    <property type="term" value="F:5'-flap endonuclease activity"/>
    <property type="evidence" value="ECO:0007669"/>
    <property type="project" value="UniProtKB-UniRule"/>
</dbReference>
<keyword evidence="19" id="KW-0158">Chromosome</keyword>
<dbReference type="GO" id="GO:0071932">
    <property type="term" value="P:replication fork reversal"/>
    <property type="evidence" value="ECO:0007669"/>
    <property type="project" value="TreeGrafter"/>
</dbReference>
<dbReference type="GO" id="GO:0033567">
    <property type="term" value="P:DNA replication, Okazaki fragment processing"/>
    <property type="evidence" value="ECO:0007669"/>
    <property type="project" value="UniProtKB-UniRule"/>
</dbReference>
<evidence type="ECO:0000256" key="3">
    <source>
        <dbReference type="ARBA" id="ARBA00022485"/>
    </source>
</evidence>
<comment type="subcellular location">
    <subcellularLocation>
        <location evidence="19">Nucleus</location>
    </subcellularLocation>
    <subcellularLocation>
        <location evidence="19">Chromosome</location>
    </subcellularLocation>
</comment>
<keyword evidence="3 19" id="KW-0004">4Fe-4S</keyword>
<dbReference type="Pfam" id="PF08696">
    <property type="entry name" value="Dna2"/>
    <property type="match status" value="1"/>
</dbReference>
<evidence type="ECO:0000256" key="5">
    <source>
        <dbReference type="ARBA" id="ARBA00022722"/>
    </source>
</evidence>
<dbReference type="InterPro" id="IPR041679">
    <property type="entry name" value="DNA2/NAM7-like_C"/>
</dbReference>
<feature type="domain" description="DNA2/NAM7 helicase-like C-terminal" evidence="23">
    <location>
        <begin position="1202"/>
        <end position="1416"/>
    </location>
</feature>
<keyword evidence="16 19" id="KW-0539">Nucleus</keyword>
<feature type="region of interest" description="Disordered" evidence="20">
    <location>
        <begin position="149"/>
        <end position="232"/>
    </location>
</feature>
<keyword evidence="8 19" id="KW-0227">DNA damage</keyword>
<dbReference type="GO" id="GO:0005694">
    <property type="term" value="C:chromosome"/>
    <property type="evidence" value="ECO:0007669"/>
    <property type="project" value="UniProtKB-SubCell"/>
</dbReference>
<evidence type="ECO:0000256" key="6">
    <source>
        <dbReference type="ARBA" id="ARBA00022723"/>
    </source>
</evidence>
<keyword evidence="5 19" id="KW-0540">Nuclease</keyword>
<dbReference type="InterPro" id="IPR045055">
    <property type="entry name" value="DNA2/NAM7-like"/>
</dbReference>
<evidence type="ECO:0000256" key="16">
    <source>
        <dbReference type="ARBA" id="ARBA00023242"/>
    </source>
</evidence>
<evidence type="ECO:0000256" key="12">
    <source>
        <dbReference type="ARBA" id="ARBA00023004"/>
    </source>
</evidence>
<evidence type="ECO:0000256" key="11">
    <source>
        <dbReference type="ARBA" id="ARBA00022840"/>
    </source>
</evidence>
<dbReference type="Proteomes" id="UP000660262">
    <property type="component" value="Unassembled WGS sequence"/>
</dbReference>
<evidence type="ECO:0000256" key="7">
    <source>
        <dbReference type="ARBA" id="ARBA00022741"/>
    </source>
</evidence>
<evidence type="ECO:0000259" key="23">
    <source>
        <dbReference type="Pfam" id="PF13087"/>
    </source>
</evidence>
<keyword evidence="13 19" id="KW-0411">Iron-sulfur</keyword>
<evidence type="ECO:0000256" key="19">
    <source>
        <dbReference type="RuleBase" id="RU367041"/>
    </source>
</evidence>
<evidence type="ECO:0000256" key="9">
    <source>
        <dbReference type="ARBA" id="ARBA00022801"/>
    </source>
</evidence>
<dbReference type="Gene3D" id="3.40.50.300">
    <property type="entry name" value="P-loop containing nucleotide triphosphate hydrolases"/>
    <property type="match status" value="2"/>
</dbReference>
<dbReference type="EC" id="3.1.-.-" evidence="19"/>
<dbReference type="EC" id="3.6.4.12" evidence="19"/>
<keyword evidence="4 19" id="KW-0235">DNA replication</keyword>
<dbReference type="Pfam" id="PF13086">
    <property type="entry name" value="AAA_11"/>
    <property type="match status" value="2"/>
</dbReference>
<keyword evidence="6 19" id="KW-0479">Metal-binding</keyword>
<sequence length="1441" mass="153252">MAGDIRRFLTGGAAGAAAAGFSSSPSGGSGGGHGGGNAGAGHGGHSAPLGSVVGGSGENARSNPGGHLLTSKGHVRVLGSSSERASASPPTHGANANHVSLAAAEKTRKTTDNSQQGRNAQTPLTQINANILDTNMLTQEPRDLVTFQRRTPAPAPVSAAAVRADATDVEDVTPQPQTSQPQTNANANQPQPPSTARRQSLTQRLRQGYTPAREHATAAARPTPPNAADVLGLTPRTNQSLLVEELLESAAVPGKGDTRRHSHGYRQAAPGAGGSESAGGTRATLEKRRRSSSAWGVGRFSLGTKKKRANALHNLLDTVEGGLPAVATSMAEIAAADDKDVENAAPPINTIAPASTPGKTAHEAAAASVDPRATTPSHHLHHSTIAHAASDAPGLIWRRWTVETVNATNDELVLKCKPYAKTPALARFAHTTDHVQVTLRDSWADTPVTTGDVLHVLARRCEDGAYVVSDAMEEANDSTDDVNDSTLFPGGGVILHPDVLVSGTHVSNSLECIRRSVMERLVAERASNKSAVLGTLVHDMFQAKLERAFSQQTPSNMDMSALAEELVTMRHDDLVDVGVDPNAAKARLKESEPSVDHFMRTYVLRDGMRDASVELAPRGMGGDVAERSNVGVTELLDIEECVHAPRFGLKGRIDATVRATFDDSASHGCGAGAVIPLEVKTGKERGIPHRAQLLMYSLLTWERHGTPSSRALLWYSGGGVNGAGDLGALRGVRMLSREIIQLLQQRNRLANGWYRYAKDGMLPPLLGNPRSCETCFHRHACMKYHRALEGGDIRSCGAPSAFENTGALAITDSEASFLARWTRMVDAEESEARRAVESPWITHDEGGDISSSSSSSRLVNLQLIDEKHAQESGTACDGNFNYIFSGSCGGGSGGGDEESPFHGEGCQVVLGTMCGQYGVAMGRARHLDASGTTTELVLNQRLRAPISKSTHGHLLWRMDALEMLASFARMRASLLALTEPSQTALRRAVLYGAQDLSTTPLGASPRRASVAADKLCSGLNPEQSKAVEAGMAAHTYSCVIGRPGMGKTHAMAALAAEAWRRGKRVLIASHTNAAVDTVLIRLVKAGIPVVRLGQRGAVADGVRHRCVASAGEYSRERKGLRAQVAVSNIERANAVVGATCHGCHGPLIRGRRFDVCIADEAGQIATPLLLSALLLADKFVLVGDPAQLPPLCKSEVAKSGGYGRSLFVHLCESQPSCVVELREQFRMAPCISRFVSRQFYGGKLRDAASVQERASARPGSFLLDGRLKPVAFFDVPTAQESSTNRDTNVDEAAAIAQMLAKWCSCQPSKPKEPLAVLILTPYRAQMAVLRRALHRHRLVVVGGMAHAAETPPAKFEICTIDRAQGREADVVVLSTVVRRMKRGKDGVETIGHLSEPARACVALSRAKDALWVFGDRRCLQKCELWSKWLEEAACELSVSSL</sequence>
<evidence type="ECO:0000256" key="20">
    <source>
        <dbReference type="SAM" id="MobiDB-lite"/>
    </source>
</evidence>
<gene>
    <name evidence="24" type="ORF">PPROV_000700800</name>
</gene>
<feature type="region of interest" description="Disordered" evidence="20">
    <location>
        <begin position="14"/>
        <end position="71"/>
    </location>
</feature>
<dbReference type="GO" id="GO:0005524">
    <property type="term" value="F:ATP binding"/>
    <property type="evidence" value="ECO:0007669"/>
    <property type="project" value="UniProtKB-UniRule"/>
</dbReference>
<evidence type="ECO:0000256" key="10">
    <source>
        <dbReference type="ARBA" id="ARBA00022806"/>
    </source>
</evidence>
<dbReference type="GO" id="GO:0017116">
    <property type="term" value="F:single-stranded DNA helicase activity"/>
    <property type="evidence" value="ECO:0007669"/>
    <property type="project" value="UniProtKB-UniRule"/>
</dbReference>
<comment type="caution">
    <text evidence="24">The sequence shown here is derived from an EMBL/GenBank/DDBJ whole genome shotgun (WGS) entry which is preliminary data.</text>
</comment>
<evidence type="ECO:0000256" key="4">
    <source>
        <dbReference type="ARBA" id="ARBA00022705"/>
    </source>
</evidence>
<dbReference type="InterPro" id="IPR047187">
    <property type="entry name" value="SF1_C_Upf1"/>
</dbReference>
<dbReference type="InterPro" id="IPR027417">
    <property type="entry name" value="P-loop_NTPase"/>
</dbReference>
<comment type="cofactor">
    <cofactor evidence="1">
        <name>[4Fe-4S] cluster</name>
        <dbReference type="ChEBI" id="CHEBI:49883"/>
    </cofactor>
</comment>
<feature type="domain" description="DNA2/NAM7 helicase helicase" evidence="22">
    <location>
        <begin position="1019"/>
        <end position="1106"/>
    </location>
</feature>
<feature type="compositionally biased region" description="Low complexity" evidence="20">
    <location>
        <begin position="15"/>
        <end position="26"/>
    </location>
</feature>
<dbReference type="Gene3D" id="3.90.320.10">
    <property type="match status" value="1"/>
</dbReference>
<evidence type="ECO:0000256" key="13">
    <source>
        <dbReference type="ARBA" id="ARBA00023014"/>
    </source>
</evidence>
<evidence type="ECO:0000259" key="22">
    <source>
        <dbReference type="Pfam" id="PF13086"/>
    </source>
</evidence>
<feature type="domain" description="DNA replication factor Dna2 N-terminal" evidence="21">
    <location>
        <begin position="431"/>
        <end position="658"/>
    </location>
</feature>
<feature type="compositionally biased region" description="Low complexity" evidence="20">
    <location>
        <begin position="149"/>
        <end position="164"/>
    </location>
</feature>
<keyword evidence="14 19" id="KW-0238">DNA-binding</keyword>
<feature type="compositionally biased region" description="Gly residues" evidence="20">
    <location>
        <begin position="27"/>
        <end position="44"/>
    </location>
</feature>
<keyword evidence="7 19" id="KW-0547">Nucleotide-binding</keyword>
<organism evidence="24 25">
    <name type="scientific">Pycnococcus provasolii</name>
    <dbReference type="NCBI Taxonomy" id="41880"/>
    <lineage>
        <taxon>Eukaryota</taxon>
        <taxon>Viridiplantae</taxon>
        <taxon>Chlorophyta</taxon>
        <taxon>Pseudoscourfieldiophyceae</taxon>
        <taxon>Pseudoscourfieldiales</taxon>
        <taxon>Pycnococcaceae</taxon>
        <taxon>Pycnococcus</taxon>
    </lineage>
</organism>
<evidence type="ECO:0000313" key="24">
    <source>
        <dbReference type="EMBL" id="GHP08267.1"/>
    </source>
</evidence>
<proteinExistence type="inferred from homology"/>
<comment type="catalytic activity">
    <reaction evidence="18 19">
        <text>ATP + H2O = ADP + phosphate + H(+)</text>
        <dbReference type="Rhea" id="RHEA:13065"/>
        <dbReference type="ChEBI" id="CHEBI:15377"/>
        <dbReference type="ChEBI" id="CHEBI:15378"/>
        <dbReference type="ChEBI" id="CHEBI:30616"/>
        <dbReference type="ChEBI" id="CHEBI:43474"/>
        <dbReference type="ChEBI" id="CHEBI:456216"/>
        <dbReference type="EC" id="3.6.4.12"/>
    </reaction>
</comment>
<feature type="domain" description="DNA2/NAM7 helicase helicase" evidence="22">
    <location>
        <begin position="1111"/>
        <end position="1195"/>
    </location>
</feature>
<dbReference type="CDD" id="cd18808">
    <property type="entry name" value="SF1_C_Upf1"/>
    <property type="match status" value="1"/>
</dbReference>
<name>A0A830HTK9_9CHLO</name>
<dbReference type="GO" id="GO:0005737">
    <property type="term" value="C:cytoplasm"/>
    <property type="evidence" value="ECO:0007669"/>
    <property type="project" value="TreeGrafter"/>
</dbReference>
<reference evidence="24" key="1">
    <citation type="submission" date="2020-10" db="EMBL/GenBank/DDBJ databases">
        <title>Unveiling of a novel bifunctional photoreceptor, Dualchrome1, isolated from a cosmopolitan green alga.</title>
        <authorList>
            <person name="Suzuki S."/>
            <person name="Kawachi M."/>
        </authorList>
    </citation>
    <scope>NUCLEOTIDE SEQUENCE</scope>
    <source>
        <strain evidence="24">NIES 2893</strain>
    </source>
</reference>
<dbReference type="InterPro" id="IPR041677">
    <property type="entry name" value="DNA2/NAM7_AAA_11"/>
</dbReference>
<comment type="function">
    <text evidence="19">Key enzyme involved in DNA replication and DNA repair. Involved in Okazaki fragments processing by cleaving long flaps that escape FEN1: flaps that are longer than 27 nucleotides are coated by replication protein A complex (RPA), leading to recruit DNA2 which cleaves the flap until it is too short to bind RPA and becomes a substrate for FEN1. Also involved in 5'-end resection of DNA during double-strand break (DSB) repair by mediating the cleavage of 5'-ssDNA.</text>
</comment>
<evidence type="ECO:0000259" key="21">
    <source>
        <dbReference type="Pfam" id="PF08696"/>
    </source>
</evidence>
<dbReference type="PANTHER" id="PTHR10887">
    <property type="entry name" value="DNA2/NAM7 HELICASE FAMILY"/>
    <property type="match status" value="1"/>
</dbReference>
<dbReference type="EMBL" id="BNJQ01000020">
    <property type="protein sequence ID" value="GHP08267.1"/>
    <property type="molecule type" value="Genomic_DNA"/>
</dbReference>
<keyword evidence="9 19" id="KW-0378">Hydrolase</keyword>
<dbReference type="GO" id="GO:0003677">
    <property type="term" value="F:DNA binding"/>
    <property type="evidence" value="ECO:0007669"/>
    <property type="project" value="UniProtKB-UniRule"/>
</dbReference>
<protein>
    <recommendedName>
        <fullName evidence="19">DNA replication ATP-dependent helicase/nuclease</fullName>
        <ecNumber evidence="19">3.1.-.-</ecNumber>
        <ecNumber evidence="19">3.6.4.12</ecNumber>
    </recommendedName>
</protein>
<dbReference type="InterPro" id="IPR011604">
    <property type="entry name" value="PDDEXK-like_dom_sf"/>
</dbReference>
<keyword evidence="11 19" id="KW-0067">ATP-binding</keyword>
<evidence type="ECO:0000256" key="8">
    <source>
        <dbReference type="ARBA" id="ARBA00022763"/>
    </source>
</evidence>
<dbReference type="Pfam" id="PF13087">
    <property type="entry name" value="AAA_12"/>
    <property type="match status" value="1"/>
</dbReference>
<dbReference type="OrthoDB" id="306218at2759"/>
<accession>A0A830HTK9</accession>
<keyword evidence="25" id="KW-1185">Reference proteome</keyword>
<feature type="compositionally biased region" description="Low complexity" evidence="20">
    <location>
        <begin position="172"/>
        <end position="189"/>
    </location>
</feature>
<evidence type="ECO:0000256" key="2">
    <source>
        <dbReference type="ARBA" id="ARBA00007913"/>
    </source>
</evidence>